<comment type="similarity">
    <text evidence="3 11">Belongs to the peptidase M50B family.</text>
</comment>
<evidence type="ECO:0000256" key="11">
    <source>
        <dbReference type="RuleBase" id="RU362031"/>
    </source>
</evidence>
<keyword evidence="10 11" id="KW-0472">Membrane</keyword>
<dbReference type="OrthoDB" id="9782003at2"/>
<dbReference type="GO" id="GO:0006508">
    <property type="term" value="P:proteolysis"/>
    <property type="evidence" value="ECO:0007669"/>
    <property type="project" value="UniProtKB-KW"/>
</dbReference>
<accession>A0A7U7J4V5</accession>
<comment type="subcellular location">
    <subcellularLocation>
        <location evidence="2">Membrane</location>
        <topology evidence="2">Multi-pass membrane protein</topology>
    </subcellularLocation>
</comment>
<dbReference type="Pfam" id="PF02163">
    <property type="entry name" value="Peptidase_M50"/>
    <property type="match status" value="1"/>
</dbReference>
<dbReference type="EMBL" id="CBTK010000248">
    <property type="protein sequence ID" value="CDH46055.1"/>
    <property type="molecule type" value="Genomic_DNA"/>
</dbReference>
<evidence type="ECO:0000259" key="12">
    <source>
        <dbReference type="SMART" id="SM00228"/>
    </source>
</evidence>
<dbReference type="InterPro" id="IPR001478">
    <property type="entry name" value="PDZ"/>
</dbReference>
<evidence type="ECO:0000313" key="14">
    <source>
        <dbReference type="Proteomes" id="UP000019184"/>
    </source>
</evidence>
<proteinExistence type="inferred from homology"/>
<feature type="transmembrane region" description="Helical" evidence="11">
    <location>
        <begin position="98"/>
        <end position="124"/>
    </location>
</feature>
<dbReference type="InterPro" id="IPR008915">
    <property type="entry name" value="Peptidase_M50"/>
</dbReference>
<evidence type="ECO:0000256" key="5">
    <source>
        <dbReference type="ARBA" id="ARBA00022692"/>
    </source>
</evidence>
<keyword evidence="14" id="KW-1185">Reference proteome</keyword>
<dbReference type="GO" id="GO:0004222">
    <property type="term" value="F:metalloendopeptidase activity"/>
    <property type="evidence" value="ECO:0007669"/>
    <property type="project" value="InterPro"/>
</dbReference>
<dbReference type="InterPro" id="IPR004387">
    <property type="entry name" value="Pept_M50_Zn"/>
</dbReference>
<sequence length="454" mass="48945">MSDSLISVLALIVTLGVLITVHEFGHFWVARRLGVKVLKFSIGFGRPLWQRRGRDGTEYVIAALPLGGYVKMLDEREGEVSPNEAHRAFDRQPIGSRIAIVLAGPLSNFLFAILAYSLMFMIGIPGAKPLLDDPVPGSRAAAGGFGKGDLVVAIDGKPTPTLSAVMLELVDRAMAGEVIQIKVTDTEDRTRTRTLDLRNAPDLSDAAQVFSQVGLIPWQPVLPAVIGQVTRGGAAERAGLQPGDQILLAESERVKDWRHWRDIIERHPGKPFSVRIDRNGTEQVLELIPDLRDNQRGAHVGFIGAIADVPDDLAQSLRVVVRYGPLDAVSAALGKTWDMSLLTLRMLGRMLVGRASLDNLSGPLTIAQFAGQAATAGPIAFLSLLALVSISLGVLNLLPVPVLDGGHLLYYLIELFKGSPLSEAVQNVGQRVGIVVLLLLMGLALFNDFNRLLG</sequence>
<dbReference type="PANTHER" id="PTHR42837:SF2">
    <property type="entry name" value="MEMBRANE METALLOPROTEASE ARASP2, CHLOROPLASTIC-RELATED"/>
    <property type="match status" value="1"/>
</dbReference>
<dbReference type="InterPro" id="IPR041489">
    <property type="entry name" value="PDZ_6"/>
</dbReference>
<keyword evidence="6 11" id="KW-0378">Hydrolase</keyword>
<dbReference type="Gene3D" id="2.30.42.10">
    <property type="match status" value="2"/>
</dbReference>
<dbReference type="AlphaFoldDB" id="A0A7U7J4V5"/>
<keyword evidence="9 11" id="KW-0482">Metalloprotease</keyword>
<dbReference type="SMART" id="SM00228">
    <property type="entry name" value="PDZ"/>
    <property type="match status" value="2"/>
</dbReference>
<evidence type="ECO:0000256" key="1">
    <source>
        <dbReference type="ARBA" id="ARBA00001947"/>
    </source>
</evidence>
<dbReference type="GO" id="GO:0046872">
    <property type="term" value="F:metal ion binding"/>
    <property type="evidence" value="ECO:0007669"/>
    <property type="project" value="UniProtKB-KW"/>
</dbReference>
<evidence type="ECO:0000256" key="8">
    <source>
        <dbReference type="ARBA" id="ARBA00022989"/>
    </source>
</evidence>
<comment type="caution">
    <text evidence="13">The sequence shown here is derived from an EMBL/GenBank/DDBJ whole genome shotgun (WGS) entry which is preliminary data.</text>
</comment>
<dbReference type="SUPFAM" id="SSF50156">
    <property type="entry name" value="PDZ domain-like"/>
    <property type="match status" value="2"/>
</dbReference>
<evidence type="ECO:0000256" key="10">
    <source>
        <dbReference type="ARBA" id="ARBA00023136"/>
    </source>
</evidence>
<gene>
    <name evidence="13" type="primary">ecfE</name>
    <name evidence="13" type="ORF">BN874_340015</name>
</gene>
<reference evidence="13 14" key="1">
    <citation type="journal article" date="2014" name="ISME J.">
        <title>Candidatus Competibacter-lineage genomes retrieved from metagenomes reveal functional metabolic diversity.</title>
        <authorList>
            <person name="McIlroy S.J."/>
            <person name="Albertsen M."/>
            <person name="Andresen E.K."/>
            <person name="Saunders A.M."/>
            <person name="Kristiansen R."/>
            <person name="Stokholm-Bjerregaard M."/>
            <person name="Nielsen K.L."/>
            <person name="Nielsen P.H."/>
        </authorList>
    </citation>
    <scope>NUCLEOTIDE SEQUENCE [LARGE SCALE GENOMIC DNA]</scope>
    <source>
        <strain evidence="13 14">Run_B_J11</strain>
    </source>
</reference>
<dbReference type="EC" id="3.4.24.-" evidence="11"/>
<dbReference type="InterPro" id="IPR036034">
    <property type="entry name" value="PDZ_sf"/>
</dbReference>
<keyword evidence="4 13" id="KW-0645">Protease</keyword>
<evidence type="ECO:0000256" key="9">
    <source>
        <dbReference type="ARBA" id="ARBA00023049"/>
    </source>
</evidence>
<evidence type="ECO:0000256" key="7">
    <source>
        <dbReference type="ARBA" id="ARBA00022833"/>
    </source>
</evidence>
<dbReference type="GO" id="GO:0016020">
    <property type="term" value="C:membrane"/>
    <property type="evidence" value="ECO:0007669"/>
    <property type="project" value="UniProtKB-SubCell"/>
</dbReference>
<evidence type="ECO:0000256" key="4">
    <source>
        <dbReference type="ARBA" id="ARBA00022670"/>
    </source>
</evidence>
<organism evidence="13 14">
    <name type="scientific">Candidatus Contendobacter odensis Run_B_J11</name>
    <dbReference type="NCBI Taxonomy" id="1400861"/>
    <lineage>
        <taxon>Bacteria</taxon>
        <taxon>Pseudomonadati</taxon>
        <taxon>Pseudomonadota</taxon>
        <taxon>Gammaproteobacteria</taxon>
        <taxon>Candidatus Competibacteraceae</taxon>
        <taxon>Candidatus Contendibacter</taxon>
    </lineage>
</organism>
<keyword evidence="8 11" id="KW-1133">Transmembrane helix</keyword>
<protein>
    <recommendedName>
        <fullName evidence="11">Zinc metalloprotease</fullName>
        <ecNumber evidence="11">3.4.24.-</ecNumber>
    </recommendedName>
</protein>
<dbReference type="CDD" id="cd06163">
    <property type="entry name" value="S2P-M50_PDZ_RseP-like"/>
    <property type="match status" value="1"/>
</dbReference>
<keyword evidence="7 11" id="KW-0862">Zinc</keyword>
<evidence type="ECO:0000313" key="13">
    <source>
        <dbReference type="EMBL" id="CDH46055.1"/>
    </source>
</evidence>
<dbReference type="NCBIfam" id="TIGR00054">
    <property type="entry name" value="RIP metalloprotease RseP"/>
    <property type="match status" value="1"/>
</dbReference>
<name>A0A7U7J4V5_9GAMM</name>
<feature type="domain" description="PDZ" evidence="12">
    <location>
        <begin position="211"/>
        <end position="280"/>
    </location>
</feature>
<evidence type="ECO:0000256" key="2">
    <source>
        <dbReference type="ARBA" id="ARBA00004141"/>
    </source>
</evidence>
<keyword evidence="11" id="KW-0479">Metal-binding</keyword>
<dbReference type="NCBIfam" id="NF008046">
    <property type="entry name" value="PRK10779.1"/>
    <property type="match status" value="1"/>
</dbReference>
<feature type="transmembrane region" description="Helical" evidence="11">
    <location>
        <begin position="6"/>
        <end position="29"/>
    </location>
</feature>
<dbReference type="Proteomes" id="UP000019184">
    <property type="component" value="Unassembled WGS sequence"/>
</dbReference>
<evidence type="ECO:0000256" key="3">
    <source>
        <dbReference type="ARBA" id="ARBA00007931"/>
    </source>
</evidence>
<feature type="domain" description="PDZ" evidence="12">
    <location>
        <begin position="116"/>
        <end position="187"/>
    </location>
</feature>
<comment type="cofactor">
    <cofactor evidence="1 11">
        <name>Zn(2+)</name>
        <dbReference type="ChEBI" id="CHEBI:29105"/>
    </cofactor>
</comment>
<dbReference type="RefSeq" id="WP_034434475.1">
    <property type="nucleotide sequence ID" value="NZ_CBTK010000248.1"/>
</dbReference>
<feature type="transmembrane region" description="Helical" evidence="11">
    <location>
        <begin position="428"/>
        <end position="446"/>
    </location>
</feature>
<dbReference type="Pfam" id="PF17820">
    <property type="entry name" value="PDZ_6"/>
    <property type="match status" value="1"/>
</dbReference>
<evidence type="ECO:0000256" key="6">
    <source>
        <dbReference type="ARBA" id="ARBA00022801"/>
    </source>
</evidence>
<keyword evidence="5 11" id="KW-0812">Transmembrane</keyword>
<dbReference type="PANTHER" id="PTHR42837">
    <property type="entry name" value="REGULATOR OF SIGMA-E PROTEASE RSEP"/>
    <property type="match status" value="1"/>
</dbReference>